<evidence type="ECO:0000313" key="2">
    <source>
        <dbReference type="Proteomes" id="UP000603708"/>
    </source>
</evidence>
<dbReference type="AlphaFoldDB" id="A0A919GRB1"/>
<keyword evidence="2" id="KW-1185">Reference proteome</keyword>
<protein>
    <submittedName>
        <fullName evidence="1">Uncharacterized protein</fullName>
    </submittedName>
</protein>
<name>A0A919GRB1_9ACTN</name>
<comment type="caution">
    <text evidence="1">The sequence shown here is derived from an EMBL/GenBank/DDBJ whole genome shotgun (WGS) entry which is preliminary data.</text>
</comment>
<evidence type="ECO:0000313" key="1">
    <source>
        <dbReference type="EMBL" id="GHH88818.1"/>
    </source>
</evidence>
<sequence>MNRANGVRCGQVSAYLWKLRHGCCITSDDCVESGTRHHHPGPLLAAPDFIYHCSNMGECKSMTNVSFYGYGYCGDCDTTWEFGPVDDGTILESDHECAPAQDSE</sequence>
<reference evidence="1" key="2">
    <citation type="submission" date="2020-09" db="EMBL/GenBank/DDBJ databases">
        <authorList>
            <person name="Sun Q."/>
            <person name="Ohkuma M."/>
        </authorList>
    </citation>
    <scope>NUCLEOTIDE SEQUENCE</scope>
    <source>
        <strain evidence="1">JCM 5069</strain>
    </source>
</reference>
<gene>
    <name evidence="1" type="ORF">GCM10018793_69900</name>
</gene>
<accession>A0A919GRB1</accession>
<dbReference type="EMBL" id="BNCD01000044">
    <property type="protein sequence ID" value="GHH88818.1"/>
    <property type="molecule type" value="Genomic_DNA"/>
</dbReference>
<organism evidence="1 2">
    <name type="scientific">Streptomyces sulfonofaciens</name>
    <dbReference type="NCBI Taxonomy" id="68272"/>
    <lineage>
        <taxon>Bacteria</taxon>
        <taxon>Bacillati</taxon>
        <taxon>Actinomycetota</taxon>
        <taxon>Actinomycetes</taxon>
        <taxon>Kitasatosporales</taxon>
        <taxon>Streptomycetaceae</taxon>
        <taxon>Streptomyces</taxon>
    </lineage>
</organism>
<proteinExistence type="predicted"/>
<dbReference type="Proteomes" id="UP000603708">
    <property type="component" value="Unassembled WGS sequence"/>
</dbReference>
<reference evidence="1" key="1">
    <citation type="journal article" date="2014" name="Int. J. Syst. Evol. Microbiol.">
        <title>Complete genome sequence of Corynebacterium casei LMG S-19264T (=DSM 44701T), isolated from a smear-ripened cheese.</title>
        <authorList>
            <consortium name="US DOE Joint Genome Institute (JGI-PGF)"/>
            <person name="Walter F."/>
            <person name="Albersmeier A."/>
            <person name="Kalinowski J."/>
            <person name="Ruckert C."/>
        </authorList>
    </citation>
    <scope>NUCLEOTIDE SEQUENCE</scope>
    <source>
        <strain evidence="1">JCM 5069</strain>
    </source>
</reference>